<gene>
    <name evidence="2" type="ORF">S1361_14950</name>
</gene>
<dbReference type="EMBL" id="CP071839">
    <property type="protein sequence ID" value="QTD98653.1"/>
    <property type="molecule type" value="Genomic_DNA"/>
</dbReference>
<feature type="signal peptide" evidence="1">
    <location>
        <begin position="1"/>
        <end position="27"/>
    </location>
</feature>
<evidence type="ECO:0000313" key="3">
    <source>
        <dbReference type="Proteomes" id="UP000663908"/>
    </source>
</evidence>
<evidence type="ECO:0000313" key="2">
    <source>
        <dbReference type="EMBL" id="QTD98653.1"/>
    </source>
</evidence>
<proteinExistence type="predicted"/>
<sequence>MSHRTLRSAVIALLASVPLLAAVPAQAAARQTFPCAVGIQKLDNTTTSTVTVNIYCAQAQSVAVTITAGGAVLLSAQEAVQANVGQTVTVTAPRVPRVCATLRTGTANTMLCTP</sequence>
<evidence type="ECO:0000256" key="1">
    <source>
        <dbReference type="SAM" id="SignalP"/>
    </source>
</evidence>
<feature type="chain" id="PRO_5046248202" evidence="1">
    <location>
        <begin position="28"/>
        <end position="114"/>
    </location>
</feature>
<accession>A0ABX7TSQ8</accession>
<keyword evidence="3" id="KW-1185">Reference proteome</keyword>
<dbReference type="Proteomes" id="UP000663908">
    <property type="component" value="Chromosome"/>
</dbReference>
<protein>
    <submittedName>
        <fullName evidence="2">Uncharacterized protein</fullName>
    </submittedName>
</protein>
<reference evidence="2 3" key="1">
    <citation type="submission" date="2021-03" db="EMBL/GenBank/DDBJ databases">
        <title>Complete genome sequence of Streptomyces cyanogenus S136, producer of anticancer angucycline landomycin A.</title>
        <authorList>
            <person name="Hrab P."/>
            <person name="Ruckert C."/>
            <person name="Busche T."/>
            <person name="Ostash I."/>
            <person name="Kalinowski J."/>
            <person name="Fedorenko V."/>
            <person name="Yushchuk O."/>
            <person name="Ostash B."/>
        </authorList>
    </citation>
    <scope>NUCLEOTIDE SEQUENCE [LARGE SCALE GENOMIC DNA]</scope>
    <source>
        <strain evidence="2 3">S136</strain>
    </source>
</reference>
<dbReference type="RefSeq" id="WP_208032343.1">
    <property type="nucleotide sequence ID" value="NZ_CP071839.1"/>
</dbReference>
<keyword evidence="1" id="KW-0732">Signal</keyword>
<name>A0ABX7TSQ8_STRCY</name>
<organism evidence="2 3">
    <name type="scientific">Streptomyces cyanogenus</name>
    <dbReference type="NCBI Taxonomy" id="80860"/>
    <lineage>
        <taxon>Bacteria</taxon>
        <taxon>Bacillati</taxon>
        <taxon>Actinomycetota</taxon>
        <taxon>Actinomycetes</taxon>
        <taxon>Kitasatosporales</taxon>
        <taxon>Streptomycetaceae</taxon>
        <taxon>Streptomyces</taxon>
    </lineage>
</organism>